<dbReference type="InterPro" id="IPR052917">
    <property type="entry name" value="Stress-Dev_Protein"/>
</dbReference>
<accession>A0A2M9D514</accession>
<dbReference type="STRING" id="1267768.BV394_11970"/>
<dbReference type="EMBL" id="CP019124">
    <property type="protein sequence ID" value="APX90355.1"/>
    <property type="molecule type" value="Genomic_DNA"/>
</dbReference>
<organism evidence="1 2">
    <name type="scientific">Brevirhabdus pacifica</name>
    <dbReference type="NCBI Taxonomy" id="1267768"/>
    <lineage>
        <taxon>Bacteria</taxon>
        <taxon>Pseudomonadati</taxon>
        <taxon>Pseudomonadota</taxon>
        <taxon>Alphaproteobacteria</taxon>
        <taxon>Rhodobacterales</taxon>
        <taxon>Paracoccaceae</taxon>
        <taxon>Brevirhabdus</taxon>
    </lineage>
</organism>
<evidence type="ECO:0000313" key="1">
    <source>
        <dbReference type="EMBL" id="APX90355.1"/>
    </source>
</evidence>
<dbReference type="InterPro" id="IPR038725">
    <property type="entry name" value="YdaG_split_barrel_FMN-bd"/>
</dbReference>
<dbReference type="RefSeq" id="WP_076980373.1">
    <property type="nucleotide sequence ID" value="NZ_CP019124.1"/>
</dbReference>
<accession>A0A1U7DKA2</accession>
<protein>
    <submittedName>
        <fullName evidence="1">Uncharacterized protein</fullName>
    </submittedName>
</protein>
<dbReference type="PANTHER" id="PTHR34818:SF1">
    <property type="entry name" value="PROTEIN BLI-3"/>
    <property type="match status" value="1"/>
</dbReference>
<dbReference type="PANTHER" id="PTHR34818">
    <property type="entry name" value="PROTEIN BLI-3"/>
    <property type="match status" value="1"/>
</dbReference>
<dbReference type="Proteomes" id="UP000187266">
    <property type="component" value="Chromosome"/>
</dbReference>
<sequence length="167" mass="18235">MADTDRTNVDAKAQLFDQLGDVKAGFLHAEKSGQHGQPMAPHGDPDAGVIWFITSRQSDLARAVGTGCPAHFTFTGKSHDYYASVEGRLSLSQDSAKLDEIWSAIAAAWFDKGREDADVALLRLDLQEGAVWSNTSNPVTFALQIAAANLSEEKKPDLGEHKIIRWR</sequence>
<gene>
    <name evidence="1" type="ORF">BV394_11970</name>
</gene>
<dbReference type="Pfam" id="PF16242">
    <property type="entry name" value="Pyrid_ox_like"/>
    <property type="match status" value="1"/>
</dbReference>
<dbReference type="OrthoDB" id="1432662at2"/>
<reference evidence="1 2" key="1">
    <citation type="submission" date="2017-01" db="EMBL/GenBank/DDBJ databases">
        <title>Genomic analysis of Xuhuaishuia manganoxidans DY6-4.</title>
        <authorList>
            <person name="Wang X."/>
        </authorList>
    </citation>
    <scope>NUCLEOTIDE SEQUENCE [LARGE SCALE GENOMIC DNA]</scope>
    <source>
        <strain evidence="1 2">DY6-4</strain>
    </source>
</reference>
<dbReference type="SUPFAM" id="SSF50475">
    <property type="entry name" value="FMN-binding split barrel"/>
    <property type="match status" value="1"/>
</dbReference>
<dbReference type="InterPro" id="IPR012349">
    <property type="entry name" value="Split_barrel_FMN-bd"/>
</dbReference>
<dbReference type="Gene3D" id="2.30.110.10">
    <property type="entry name" value="Electron Transport, Fmn-binding Protein, Chain A"/>
    <property type="match status" value="1"/>
</dbReference>
<proteinExistence type="predicted"/>
<evidence type="ECO:0000313" key="2">
    <source>
        <dbReference type="Proteomes" id="UP000187266"/>
    </source>
</evidence>
<keyword evidence="2" id="KW-1185">Reference proteome</keyword>
<dbReference type="AlphaFoldDB" id="A0A1U7DKA2"/>
<name>A0A1U7DKA2_9RHOB</name>